<feature type="compositionally biased region" description="Basic and acidic residues" evidence="1">
    <location>
        <begin position="7"/>
        <end position="32"/>
    </location>
</feature>
<feature type="compositionally biased region" description="Polar residues" evidence="1">
    <location>
        <begin position="169"/>
        <end position="178"/>
    </location>
</feature>
<feature type="compositionally biased region" description="Low complexity" evidence="1">
    <location>
        <begin position="227"/>
        <end position="236"/>
    </location>
</feature>
<feature type="compositionally biased region" description="Basic and acidic residues" evidence="1">
    <location>
        <begin position="40"/>
        <end position="56"/>
    </location>
</feature>
<gene>
    <name evidence="2" type="ORF">OC846_000227</name>
</gene>
<dbReference type="PANTHER" id="PTHR34117:SF1">
    <property type="entry name" value="STYLE CELL-CYCLE INHIBITOR 1"/>
    <property type="match status" value="1"/>
</dbReference>
<dbReference type="InterPro" id="IPR044688">
    <property type="entry name" value="SCI-1-like"/>
</dbReference>
<keyword evidence="3" id="KW-1185">Reference proteome</keyword>
<feature type="compositionally biased region" description="Basic and acidic residues" evidence="1">
    <location>
        <begin position="338"/>
        <end position="350"/>
    </location>
</feature>
<comment type="caution">
    <text evidence="2">The sequence shown here is derived from an EMBL/GenBank/DDBJ whole genome shotgun (WGS) entry which is preliminary data.</text>
</comment>
<sequence length="388" mass="44352">MPSSSSRRRDSASPEPRRSRHDAEDERKDRSSRSHRRHHEKDDTDSHRDGDERQGEENNEEDDVLDARVLQLGSHALSQDHFFQKSAEFKQWLRSSRKKYLDELSSREARRYFDKFVRRWNAGELEDDYYLGKIRTTGSSASSQTRHKWGFTASKLTKEEQDLLETTRDTVATLTDGTSRGAIEAREVERKLGKGKRMTERDGEAQRDHDEGTSSNAGARDSGWGGATSSTAGPRESQYDREERQEREKRQRQGERRRDNREAREDLDELAPRATGREAMFERKREVRASNRAFADRRDGEDGFDIDEGVLLGGGGSRGKGGDDFRSAVAERNQAAARARDRGQERERARQQQAADSGNNERLTAMKQKESDTMAMFKAMAQQRFGAG</sequence>
<dbReference type="Proteomes" id="UP001176517">
    <property type="component" value="Unassembled WGS sequence"/>
</dbReference>
<evidence type="ECO:0000313" key="2">
    <source>
        <dbReference type="EMBL" id="KAK0557932.1"/>
    </source>
</evidence>
<feature type="region of interest" description="Disordered" evidence="1">
    <location>
        <begin position="1"/>
        <end position="67"/>
    </location>
</feature>
<proteinExistence type="predicted"/>
<feature type="compositionally biased region" description="Basic and acidic residues" evidence="1">
    <location>
        <begin position="237"/>
        <end position="264"/>
    </location>
</feature>
<dbReference type="EMBL" id="JAPDMZ010000002">
    <property type="protein sequence ID" value="KAK0557932.1"/>
    <property type="molecule type" value="Genomic_DNA"/>
</dbReference>
<feature type="compositionally biased region" description="Basic and acidic residues" evidence="1">
    <location>
        <begin position="183"/>
        <end position="212"/>
    </location>
</feature>
<reference evidence="2" key="1">
    <citation type="journal article" date="2023" name="PhytoFront">
        <title>Draft Genome Resources of Seven Strains of Tilletia horrida, Causal Agent of Kernel Smut of Rice.</title>
        <authorList>
            <person name="Khanal S."/>
            <person name="Antony Babu S."/>
            <person name="Zhou X.G."/>
        </authorList>
    </citation>
    <scope>NUCLEOTIDE SEQUENCE</scope>
    <source>
        <strain evidence="2">TX6</strain>
    </source>
</reference>
<protein>
    <submittedName>
        <fullName evidence="2">Uncharacterized protein</fullName>
    </submittedName>
</protein>
<name>A0AAN6JXA8_9BASI</name>
<organism evidence="2 3">
    <name type="scientific">Tilletia horrida</name>
    <dbReference type="NCBI Taxonomy" id="155126"/>
    <lineage>
        <taxon>Eukaryota</taxon>
        <taxon>Fungi</taxon>
        <taxon>Dikarya</taxon>
        <taxon>Basidiomycota</taxon>
        <taxon>Ustilaginomycotina</taxon>
        <taxon>Exobasidiomycetes</taxon>
        <taxon>Tilletiales</taxon>
        <taxon>Tilletiaceae</taxon>
        <taxon>Tilletia</taxon>
    </lineage>
</organism>
<dbReference type="PANTHER" id="PTHR34117">
    <property type="entry name" value="STYLE CELL-CYCLE INHIBITOR 1"/>
    <property type="match status" value="1"/>
</dbReference>
<evidence type="ECO:0000313" key="3">
    <source>
        <dbReference type="Proteomes" id="UP001176517"/>
    </source>
</evidence>
<dbReference type="AlphaFoldDB" id="A0AAN6JXA8"/>
<feature type="compositionally biased region" description="Basic and acidic residues" evidence="1">
    <location>
        <begin position="275"/>
        <end position="301"/>
    </location>
</feature>
<feature type="region of interest" description="Disordered" evidence="1">
    <location>
        <begin position="164"/>
        <end position="388"/>
    </location>
</feature>
<accession>A0AAN6JXA8</accession>
<evidence type="ECO:0000256" key="1">
    <source>
        <dbReference type="SAM" id="MobiDB-lite"/>
    </source>
</evidence>
<feature type="compositionally biased region" description="Low complexity" evidence="1">
    <location>
        <begin position="327"/>
        <end position="337"/>
    </location>
</feature>